<evidence type="ECO:0000256" key="6">
    <source>
        <dbReference type="SAM" id="MobiDB-lite"/>
    </source>
</evidence>
<dbReference type="Pfam" id="PF03631">
    <property type="entry name" value="Virul_fac_BrkB"/>
    <property type="match status" value="1"/>
</dbReference>
<evidence type="ECO:0000313" key="8">
    <source>
        <dbReference type="EMBL" id="SLM91142.1"/>
    </source>
</evidence>
<dbReference type="NCBIfam" id="TIGR00765">
    <property type="entry name" value="yihY_not_rbn"/>
    <property type="match status" value="1"/>
</dbReference>
<feature type="transmembrane region" description="Helical" evidence="7">
    <location>
        <begin position="261"/>
        <end position="280"/>
    </location>
</feature>
<name>A0A1X6WZ79_9MICO</name>
<comment type="subcellular location">
    <subcellularLocation>
        <location evidence="1">Cell membrane</location>
        <topology evidence="1">Multi-pass membrane protein</topology>
    </subcellularLocation>
</comment>
<dbReference type="PANTHER" id="PTHR30213:SF0">
    <property type="entry name" value="UPF0761 MEMBRANE PROTEIN YIHY"/>
    <property type="match status" value="1"/>
</dbReference>
<evidence type="ECO:0000256" key="4">
    <source>
        <dbReference type="ARBA" id="ARBA00022989"/>
    </source>
</evidence>
<evidence type="ECO:0000256" key="2">
    <source>
        <dbReference type="ARBA" id="ARBA00022475"/>
    </source>
</evidence>
<reference evidence="9" key="1">
    <citation type="submission" date="2017-02" db="EMBL/GenBank/DDBJ databases">
        <authorList>
            <person name="Dridi B."/>
        </authorList>
    </citation>
    <scope>NUCLEOTIDE SEQUENCE [LARGE SCALE GENOMIC DNA]</scope>
    <source>
        <strain evidence="9">B Co 03.10</strain>
    </source>
</reference>
<proteinExistence type="predicted"/>
<protein>
    <submittedName>
        <fullName evidence="8">Ribonuclease BN</fullName>
        <ecNumber evidence="8">3.1.-.-</ecNumber>
    </submittedName>
</protein>
<evidence type="ECO:0000256" key="3">
    <source>
        <dbReference type="ARBA" id="ARBA00022692"/>
    </source>
</evidence>
<dbReference type="Proteomes" id="UP000196581">
    <property type="component" value="Unassembled WGS sequence"/>
</dbReference>
<feature type="transmembrane region" description="Helical" evidence="7">
    <location>
        <begin position="115"/>
        <end position="134"/>
    </location>
</feature>
<dbReference type="PANTHER" id="PTHR30213">
    <property type="entry name" value="INNER MEMBRANE PROTEIN YHJD"/>
    <property type="match status" value="1"/>
</dbReference>
<feature type="region of interest" description="Disordered" evidence="6">
    <location>
        <begin position="1"/>
        <end position="32"/>
    </location>
</feature>
<accession>A0A1X6WZ79</accession>
<evidence type="ECO:0000256" key="7">
    <source>
        <dbReference type="SAM" id="Phobius"/>
    </source>
</evidence>
<dbReference type="GO" id="GO:0016787">
    <property type="term" value="F:hydrolase activity"/>
    <property type="evidence" value="ECO:0007669"/>
    <property type="project" value="UniProtKB-KW"/>
</dbReference>
<dbReference type="EC" id="3.1.-.-" evidence="8"/>
<keyword evidence="2" id="KW-1003">Cell membrane</keyword>
<dbReference type="EMBL" id="FWFF01000001">
    <property type="protein sequence ID" value="SLM91142.1"/>
    <property type="molecule type" value="Genomic_DNA"/>
</dbReference>
<dbReference type="GO" id="GO:0005886">
    <property type="term" value="C:plasma membrane"/>
    <property type="evidence" value="ECO:0007669"/>
    <property type="project" value="UniProtKB-SubCell"/>
</dbReference>
<feature type="compositionally biased region" description="Basic and acidic residues" evidence="6">
    <location>
        <begin position="1"/>
        <end position="10"/>
    </location>
</feature>
<sequence length="442" mass="46700">MSYSPRDRRNLAAGAADGGEATTAAIPATTAPTTPMAVADPATAVMPATAAPTPGTSAPAGAPAITTGTTAGTQLPPSSVTRPPKFAWFHILRTAFREFFADESIDLAAGLTFRGLLSVFPALVALVSILSLLGQGGSVITSVLDEAEKVAPTDTLSSVRPFLESVLDTPAPGWGLIVGLAIALWSASGYVKAFSRAMNTVVGVPEGRGLIVFNLVMYLLTAVILILGALVLLVFVISGPIAEAVGGLLGMGGIALTVWNVARWFVLAFIVLLLVALLYHATPNVKGLRFRWLSVGALVAILVSILATLGFLFYISQFGTYNATYGALTGVILLMLWVFIMNSTLLFGAQLDSEIERVRQLRAGLPAEEELQLPVRSTKASDIQAKKYADDVQRGRAIRLSSAAYRAEAGQTRHGDEDGAAPGRRRTRKIAPQLRRTPRGRH</sequence>
<keyword evidence="5 7" id="KW-0472">Membrane</keyword>
<keyword evidence="3 7" id="KW-0812">Transmembrane</keyword>
<gene>
    <name evidence="8" type="ORF">FM105_02425</name>
</gene>
<keyword evidence="8" id="KW-0378">Hydrolase</keyword>
<feature type="transmembrane region" description="Helical" evidence="7">
    <location>
        <begin position="292"/>
        <end position="315"/>
    </location>
</feature>
<evidence type="ECO:0000256" key="1">
    <source>
        <dbReference type="ARBA" id="ARBA00004651"/>
    </source>
</evidence>
<feature type="compositionally biased region" description="Low complexity" evidence="6">
    <location>
        <begin position="12"/>
        <end position="32"/>
    </location>
</feature>
<evidence type="ECO:0000313" key="9">
    <source>
        <dbReference type="Proteomes" id="UP000196581"/>
    </source>
</evidence>
<feature type="transmembrane region" description="Helical" evidence="7">
    <location>
        <begin position="327"/>
        <end position="349"/>
    </location>
</feature>
<keyword evidence="9" id="KW-1185">Reference proteome</keyword>
<feature type="transmembrane region" description="Helical" evidence="7">
    <location>
        <begin position="212"/>
        <end position="241"/>
    </location>
</feature>
<dbReference type="InterPro" id="IPR017039">
    <property type="entry name" value="Virul_fac_BrkB"/>
</dbReference>
<dbReference type="RefSeq" id="WP_256970160.1">
    <property type="nucleotide sequence ID" value="NZ_FWFF01000001.1"/>
</dbReference>
<dbReference type="AlphaFoldDB" id="A0A1X6WZ79"/>
<organism evidence="8 9">
    <name type="scientific">Brevibacterium yomogidense</name>
    <dbReference type="NCBI Taxonomy" id="946573"/>
    <lineage>
        <taxon>Bacteria</taxon>
        <taxon>Bacillati</taxon>
        <taxon>Actinomycetota</taxon>
        <taxon>Actinomycetes</taxon>
        <taxon>Micrococcales</taxon>
        <taxon>Brevibacteriaceae</taxon>
        <taxon>Brevibacterium</taxon>
    </lineage>
</organism>
<feature type="region of interest" description="Disordered" evidence="6">
    <location>
        <begin position="406"/>
        <end position="442"/>
    </location>
</feature>
<evidence type="ECO:0000256" key="5">
    <source>
        <dbReference type="ARBA" id="ARBA00023136"/>
    </source>
</evidence>
<keyword evidence="4 7" id="KW-1133">Transmembrane helix</keyword>
<feature type="transmembrane region" description="Helical" evidence="7">
    <location>
        <begin position="171"/>
        <end position="191"/>
    </location>
</feature>